<dbReference type="Gene3D" id="2.40.100.10">
    <property type="entry name" value="Cyclophilin-like"/>
    <property type="match status" value="1"/>
</dbReference>
<keyword evidence="1" id="KW-0547">Nucleotide-binding</keyword>
<evidence type="ECO:0000313" key="5">
    <source>
        <dbReference type="EMBL" id="UOD50669.1"/>
    </source>
</evidence>
<dbReference type="Gene3D" id="3.30.1360.40">
    <property type="match status" value="1"/>
</dbReference>
<proteinExistence type="predicted"/>
<dbReference type="GO" id="GO:0017168">
    <property type="term" value="F:5-oxoprolinase (ATP-hydrolyzing) activity"/>
    <property type="evidence" value="ECO:0007669"/>
    <property type="project" value="UniProtKB-EC"/>
</dbReference>
<dbReference type="Pfam" id="PF02682">
    <property type="entry name" value="CT_C_D"/>
    <property type="match status" value="1"/>
</dbReference>
<evidence type="ECO:0000256" key="1">
    <source>
        <dbReference type="ARBA" id="ARBA00022741"/>
    </source>
</evidence>
<keyword evidence="2 5" id="KW-0378">Hydrolase</keyword>
<sequence length="239" mass="25905">MASELIKGIRAQGDRCLMIDLGDQIDQAVGLRCLTLADSLRQASLPGVLDIVPSFTAVAIYFEPSTVIGDDPVAYLTGVVQDIIGQIAEGAQLTARRIQIPVCYGDKHGPDLEDVAKRMGLSPEEVVQAHHGSICRVYMIGFAPGHPYIGIHDERFALPRREVPRTALPAGSLGIANRQSTIYPNVLPGGWHIIGATPLRLFNAKAAQPTLLMPGDEIEFVPIDDHQFDEIKAQQEQPA</sequence>
<dbReference type="SMART" id="SM00796">
    <property type="entry name" value="AHS1"/>
    <property type="match status" value="1"/>
</dbReference>
<reference evidence="5 6" key="1">
    <citation type="submission" date="2020-11" db="EMBL/GenBank/DDBJ databases">
        <title>Algicoccus daihaiensis sp.nov., isolated from Daihai Lake in Inner Mongolia.</title>
        <authorList>
            <person name="Kai J."/>
        </authorList>
    </citation>
    <scope>NUCLEOTIDE SEQUENCE [LARGE SCALE GENOMIC DNA]</scope>
    <source>
        <strain evidence="6">f23</strain>
    </source>
</reference>
<dbReference type="EC" id="3.5.2.9" evidence="5"/>
<evidence type="ECO:0000256" key="2">
    <source>
        <dbReference type="ARBA" id="ARBA00022801"/>
    </source>
</evidence>
<dbReference type="SUPFAM" id="SSF160467">
    <property type="entry name" value="PH0987 N-terminal domain-like"/>
    <property type="match status" value="1"/>
</dbReference>
<keyword evidence="6" id="KW-1185">Reference proteome</keyword>
<dbReference type="InterPro" id="IPR029000">
    <property type="entry name" value="Cyclophilin-like_dom_sf"/>
</dbReference>
<gene>
    <name evidence="5" type="primary">pxpB</name>
    <name evidence="5" type="ORF">DHf2319_01665</name>
</gene>
<dbReference type="EMBL" id="CP063982">
    <property type="protein sequence ID" value="UOD50669.1"/>
    <property type="molecule type" value="Genomic_DNA"/>
</dbReference>
<accession>A0ABY4AK73</accession>
<dbReference type="SUPFAM" id="SSF50891">
    <property type="entry name" value="Cyclophilin-like"/>
    <property type="match status" value="1"/>
</dbReference>
<protein>
    <submittedName>
        <fullName evidence="5">5-oxoprolinase subunit PxpB</fullName>
        <ecNumber evidence="5">3.5.2.9</ecNumber>
    </submittedName>
</protein>
<name>A0ABY4AK73_9BURK</name>
<evidence type="ECO:0000313" key="6">
    <source>
        <dbReference type="Proteomes" id="UP000831607"/>
    </source>
</evidence>
<dbReference type="NCBIfam" id="TIGR00370">
    <property type="entry name" value="5-oxoprolinase subunit PxpB"/>
    <property type="match status" value="1"/>
</dbReference>
<evidence type="ECO:0000256" key="3">
    <source>
        <dbReference type="ARBA" id="ARBA00022840"/>
    </source>
</evidence>
<dbReference type="PANTHER" id="PTHR34698:SF2">
    <property type="entry name" value="5-OXOPROLINASE SUBUNIT B"/>
    <property type="match status" value="1"/>
</dbReference>
<dbReference type="InterPro" id="IPR003833">
    <property type="entry name" value="CT_C_D"/>
</dbReference>
<keyword evidence="3" id="KW-0067">ATP-binding</keyword>
<dbReference type="Proteomes" id="UP000831607">
    <property type="component" value="Chromosome"/>
</dbReference>
<dbReference type="PANTHER" id="PTHR34698">
    <property type="entry name" value="5-OXOPROLINASE SUBUNIT B"/>
    <property type="match status" value="1"/>
</dbReference>
<feature type="domain" description="Carboxyltransferase" evidence="4">
    <location>
        <begin position="7"/>
        <end position="212"/>
    </location>
</feature>
<evidence type="ECO:0000259" key="4">
    <source>
        <dbReference type="SMART" id="SM00796"/>
    </source>
</evidence>
<dbReference type="RefSeq" id="WP_243479077.1">
    <property type="nucleotide sequence ID" value="NZ_CP063982.1"/>
</dbReference>
<dbReference type="InterPro" id="IPR010016">
    <property type="entry name" value="PxpB"/>
</dbReference>
<organism evidence="5 6">
    <name type="scientific">Orrella daihaiensis</name>
    <dbReference type="NCBI Taxonomy" id="2782176"/>
    <lineage>
        <taxon>Bacteria</taxon>
        <taxon>Pseudomonadati</taxon>
        <taxon>Pseudomonadota</taxon>
        <taxon>Betaproteobacteria</taxon>
        <taxon>Burkholderiales</taxon>
        <taxon>Alcaligenaceae</taxon>
        <taxon>Orrella</taxon>
    </lineage>
</organism>